<feature type="compositionally biased region" description="Polar residues" evidence="1">
    <location>
        <begin position="34"/>
        <end position="60"/>
    </location>
</feature>
<evidence type="ECO:0000313" key="3">
    <source>
        <dbReference type="Proteomes" id="UP001465976"/>
    </source>
</evidence>
<name>A0ABR3FBV9_9AGAR</name>
<dbReference type="InterPro" id="IPR009060">
    <property type="entry name" value="UBA-like_sf"/>
</dbReference>
<dbReference type="EMBL" id="JBAHYK010000589">
    <property type="protein sequence ID" value="KAL0572744.1"/>
    <property type="molecule type" value="Genomic_DNA"/>
</dbReference>
<feature type="region of interest" description="Disordered" evidence="1">
    <location>
        <begin position="34"/>
        <end position="76"/>
    </location>
</feature>
<organism evidence="2 3">
    <name type="scientific">Marasmius crinis-equi</name>
    <dbReference type="NCBI Taxonomy" id="585013"/>
    <lineage>
        <taxon>Eukaryota</taxon>
        <taxon>Fungi</taxon>
        <taxon>Dikarya</taxon>
        <taxon>Basidiomycota</taxon>
        <taxon>Agaricomycotina</taxon>
        <taxon>Agaricomycetes</taxon>
        <taxon>Agaricomycetidae</taxon>
        <taxon>Agaricales</taxon>
        <taxon>Marasmiineae</taxon>
        <taxon>Marasmiaceae</taxon>
        <taxon>Marasmius</taxon>
    </lineage>
</organism>
<comment type="caution">
    <text evidence="2">The sequence shown here is derived from an EMBL/GenBank/DDBJ whole genome shotgun (WGS) entry which is preliminary data.</text>
</comment>
<keyword evidence="3" id="KW-1185">Reference proteome</keyword>
<proteinExistence type="predicted"/>
<dbReference type="SUPFAM" id="SSF46934">
    <property type="entry name" value="UBA-like"/>
    <property type="match status" value="1"/>
</dbReference>
<evidence type="ECO:0000313" key="2">
    <source>
        <dbReference type="EMBL" id="KAL0572744.1"/>
    </source>
</evidence>
<sequence>MELHVHDERNGDLFWGTNTLGWVSRDKYYYQSSYTTNPHRPKSHQTPSFGQQHSDTSDSAGGQGPKIVHHYRGRHGNEYRGDTAIERFSEDVHYIPAQDIAVRPVGRTPHEPGAAEARRRKLFEAPTFESVLQAFEDLGFLRAEAKQAMSDCGNDPGHVLEVLMARRKAARSLAQ</sequence>
<evidence type="ECO:0000256" key="1">
    <source>
        <dbReference type="SAM" id="MobiDB-lite"/>
    </source>
</evidence>
<evidence type="ECO:0008006" key="4">
    <source>
        <dbReference type="Google" id="ProtNLM"/>
    </source>
</evidence>
<protein>
    <recommendedName>
        <fullName evidence="4">UBA domain-containing protein</fullName>
    </recommendedName>
</protein>
<dbReference type="Proteomes" id="UP001465976">
    <property type="component" value="Unassembled WGS sequence"/>
</dbReference>
<reference evidence="2 3" key="1">
    <citation type="submission" date="2024-02" db="EMBL/GenBank/DDBJ databases">
        <title>A draft genome for the cacao thread blight pathogen Marasmius crinis-equi.</title>
        <authorList>
            <person name="Cohen S.P."/>
            <person name="Baruah I.K."/>
            <person name="Amoako-Attah I."/>
            <person name="Bukari Y."/>
            <person name="Meinhardt L.W."/>
            <person name="Bailey B.A."/>
        </authorList>
    </citation>
    <scope>NUCLEOTIDE SEQUENCE [LARGE SCALE GENOMIC DNA]</scope>
    <source>
        <strain evidence="2 3">GH-76</strain>
    </source>
</reference>
<gene>
    <name evidence="2" type="ORF">V5O48_009224</name>
</gene>
<accession>A0ABR3FBV9</accession>